<feature type="compositionally biased region" description="Polar residues" evidence="1">
    <location>
        <begin position="116"/>
        <end position="127"/>
    </location>
</feature>
<feature type="compositionally biased region" description="Basic and acidic residues" evidence="1">
    <location>
        <begin position="217"/>
        <end position="229"/>
    </location>
</feature>
<feature type="compositionally biased region" description="Polar residues" evidence="1">
    <location>
        <begin position="67"/>
        <end position="87"/>
    </location>
</feature>
<feature type="compositionally biased region" description="Low complexity" evidence="1">
    <location>
        <begin position="169"/>
        <end position="180"/>
    </location>
</feature>
<dbReference type="OrthoDB" id="3600083at2759"/>
<feature type="compositionally biased region" description="Basic and acidic residues" evidence="1">
    <location>
        <begin position="350"/>
        <end position="364"/>
    </location>
</feature>
<dbReference type="AlphaFoldDB" id="A0A2C5X4F5"/>
<dbReference type="EMBL" id="APWK03000021">
    <property type="protein sequence ID" value="PHH54688.1"/>
    <property type="molecule type" value="Genomic_DNA"/>
</dbReference>
<feature type="compositionally biased region" description="Polar residues" evidence="1">
    <location>
        <begin position="320"/>
        <end position="343"/>
    </location>
</feature>
<name>A0A2C5X4F5_9PEZI</name>
<sequence>MSQVRNLRAMFESKGESCSPDRGRSPVLGLSLVGDPPRPLSKIRTNFVAVEKDGRIGLQRESDIEPTKTSAVTPATSVPTIISSTPNPVGKQPDPKTSSVAQEEAGSSRAIKCPASITSSHTRSSPASPVIAAKDAATSGNVKLEPESSQSKLQPSKAEESKQGKPAATKSSTTKVVSSKLPHKEGTSSTAKTSSVTAVKPPKPPAATDSKLSQKSTKREPRETRESAKKVASIPSRSKTPVARSQAQAQTHVTSNTRKPPAAHAKHSSRPIARSPTKQTSGSSLATPTSSISRNGKASFSDLRTAARSSSTKPADRSTSRASSVAPTIRRQPSSFDVKNQRPSLGLPPKKKETAVRQPPKEVDEGFLARMMRPTQSSQSKVTEKAPVTPPRKNNTTPRRPPTRNGSAGNRRDRSAPSSAQRVPRPLSSLASPSRLNHKPPIVSPTLKIDDASSTVTGPAVTHVEEVTVSLSTATIVDLGQSPPHTKDSNLNGGIRGSFDGAISDADIPRTPEALPSLETSTVTPNDVIDMEHLNSGEPIEQLLDGTAVALQGVNANLGLEKQDDTSADGDVFGVPTKSIELHDFETY</sequence>
<proteinExistence type="predicted"/>
<feature type="compositionally biased region" description="Polar residues" evidence="1">
    <location>
        <begin position="276"/>
        <end position="298"/>
    </location>
</feature>
<keyword evidence="3" id="KW-1185">Reference proteome</keyword>
<evidence type="ECO:0000256" key="1">
    <source>
        <dbReference type="SAM" id="MobiDB-lite"/>
    </source>
</evidence>
<evidence type="ECO:0000313" key="3">
    <source>
        <dbReference type="Proteomes" id="UP000222788"/>
    </source>
</evidence>
<dbReference type="Proteomes" id="UP000222788">
    <property type="component" value="Unassembled WGS sequence"/>
</dbReference>
<feature type="region of interest" description="Disordered" evidence="1">
    <location>
        <begin position="1"/>
        <end position="41"/>
    </location>
</feature>
<reference evidence="2 3" key="2">
    <citation type="journal article" date="2013" name="IMA Fungus">
        <title>IMA Genome-F 1: Ceratocystis fimbriata: Draft nuclear genome sequence for the plant pathogen, Ceratocystis fimbriata.</title>
        <authorList>
            <person name="Wilken P.M."/>
            <person name="Steenkamp E.T."/>
            <person name="Wingfield M.J."/>
            <person name="de Beer Z.W."/>
            <person name="Wingfield B.D."/>
        </authorList>
    </citation>
    <scope>NUCLEOTIDE SEQUENCE [LARGE SCALE GENOMIC DNA]</scope>
    <source>
        <strain evidence="2 3">CBS 114723</strain>
    </source>
</reference>
<organism evidence="2 3">
    <name type="scientific">Ceratocystis fimbriata CBS 114723</name>
    <dbReference type="NCBI Taxonomy" id="1035309"/>
    <lineage>
        <taxon>Eukaryota</taxon>
        <taxon>Fungi</taxon>
        <taxon>Dikarya</taxon>
        <taxon>Ascomycota</taxon>
        <taxon>Pezizomycotina</taxon>
        <taxon>Sordariomycetes</taxon>
        <taxon>Hypocreomycetidae</taxon>
        <taxon>Microascales</taxon>
        <taxon>Ceratocystidaceae</taxon>
        <taxon>Ceratocystis</taxon>
    </lineage>
</organism>
<feature type="compositionally biased region" description="Basic and acidic residues" evidence="1">
    <location>
        <begin position="11"/>
        <end position="24"/>
    </location>
</feature>
<gene>
    <name evidence="2" type="ORF">CFIMG_003607RA</name>
</gene>
<feature type="compositionally biased region" description="Polar residues" evidence="1">
    <location>
        <begin position="235"/>
        <end position="258"/>
    </location>
</feature>
<dbReference type="STRING" id="1035309.A0A2C5X4F5"/>
<accession>A0A2C5X4F5</accession>
<feature type="compositionally biased region" description="Low complexity" evidence="1">
    <location>
        <begin position="422"/>
        <end position="435"/>
    </location>
</feature>
<comment type="caution">
    <text evidence="2">The sequence shown here is derived from an EMBL/GenBank/DDBJ whole genome shotgun (WGS) entry which is preliminary data.</text>
</comment>
<evidence type="ECO:0000313" key="2">
    <source>
        <dbReference type="EMBL" id="PHH54688.1"/>
    </source>
</evidence>
<feature type="region of interest" description="Disordered" evidence="1">
    <location>
        <begin position="58"/>
        <end position="450"/>
    </location>
</feature>
<reference evidence="2 3" key="1">
    <citation type="journal article" date="2013" name="Fungal Biol.">
        <title>Analysis of microsatellite markers in the genome of the plant pathogen Ceratocystis fimbriata.</title>
        <authorList>
            <person name="Simpson M.C."/>
            <person name="Wilken P.M."/>
            <person name="Coetzee M.P."/>
            <person name="Wingfield M.J."/>
            <person name="Wingfield B.D."/>
        </authorList>
    </citation>
    <scope>NUCLEOTIDE SEQUENCE [LARGE SCALE GENOMIC DNA]</scope>
    <source>
        <strain evidence="2 3">CBS 114723</strain>
    </source>
</reference>
<feature type="compositionally biased region" description="Low complexity" evidence="1">
    <location>
        <begin position="187"/>
        <end position="200"/>
    </location>
</feature>
<protein>
    <submittedName>
        <fullName evidence="2">Uncharacterized protein</fullName>
    </submittedName>
</protein>